<dbReference type="InterPro" id="IPR051036">
    <property type="entry name" value="SIGLEC"/>
</dbReference>
<comment type="subcellular location">
    <subcellularLocation>
        <location evidence="1">Membrane</location>
        <topology evidence="1">Single-pass membrane protein</topology>
    </subcellularLocation>
</comment>
<evidence type="ECO:0000313" key="6">
    <source>
        <dbReference type="EMBL" id="SBP66426.1"/>
    </source>
</evidence>
<keyword evidence="2 5" id="KW-0812">Transmembrane</keyword>
<accession>A0A1A8BIG7</accession>
<dbReference type="GO" id="GO:0033691">
    <property type="term" value="F:sialic acid binding"/>
    <property type="evidence" value="ECO:0007669"/>
    <property type="project" value="TreeGrafter"/>
</dbReference>
<keyword evidence="4 5" id="KW-0472">Membrane</keyword>
<keyword evidence="3 5" id="KW-1133">Transmembrane helix</keyword>
<dbReference type="GO" id="GO:0005886">
    <property type="term" value="C:plasma membrane"/>
    <property type="evidence" value="ECO:0007669"/>
    <property type="project" value="TreeGrafter"/>
</dbReference>
<evidence type="ECO:0000256" key="1">
    <source>
        <dbReference type="ARBA" id="ARBA00004167"/>
    </source>
</evidence>
<protein>
    <submittedName>
        <fullName evidence="6">Branched chain keto acid dehydrogenase E1, beta polypeptide, like</fullName>
    </submittedName>
</protein>
<gene>
    <name evidence="6" type="primary">BCKDHBL</name>
</gene>
<evidence type="ECO:0000256" key="3">
    <source>
        <dbReference type="ARBA" id="ARBA00022989"/>
    </source>
</evidence>
<dbReference type="InterPro" id="IPR013783">
    <property type="entry name" value="Ig-like_fold"/>
</dbReference>
<feature type="transmembrane region" description="Helical" evidence="5">
    <location>
        <begin position="20"/>
        <end position="39"/>
    </location>
</feature>
<evidence type="ECO:0000256" key="5">
    <source>
        <dbReference type="SAM" id="Phobius"/>
    </source>
</evidence>
<name>A0A1A8BIG7_NOTKA</name>
<dbReference type="GO" id="GO:0007155">
    <property type="term" value="P:cell adhesion"/>
    <property type="evidence" value="ECO:0007669"/>
    <property type="project" value="TreeGrafter"/>
</dbReference>
<dbReference type="PANTHER" id="PTHR12035">
    <property type="entry name" value="SIALIC ACID BINDING IMMUNOGLOBULIN-LIKE LECTIN"/>
    <property type="match status" value="1"/>
</dbReference>
<proteinExistence type="predicted"/>
<dbReference type="PANTHER" id="PTHR12035:SF128">
    <property type="entry name" value="BRANCHED CHAIN KETO ACID DEHYDROGENASE E1 SUBUNIT BETA,-LIKE-RELATED"/>
    <property type="match status" value="1"/>
</dbReference>
<evidence type="ECO:0000256" key="4">
    <source>
        <dbReference type="ARBA" id="ARBA00023136"/>
    </source>
</evidence>
<dbReference type="AlphaFoldDB" id="A0A1A8BIG7"/>
<reference evidence="6" key="2">
    <citation type="submission" date="2016-06" db="EMBL/GenBank/DDBJ databases">
        <title>The genome of a short-lived fish provides insights into sex chromosome evolution and the genetic control of aging.</title>
        <authorList>
            <person name="Reichwald K."/>
            <person name="Felder M."/>
            <person name="Petzold A."/>
            <person name="Koch P."/>
            <person name="Groth M."/>
            <person name="Platzer M."/>
        </authorList>
    </citation>
    <scope>NUCLEOTIDE SEQUENCE</scope>
    <source>
        <tissue evidence="6">Brain</tissue>
    </source>
</reference>
<organism evidence="6">
    <name type="scientific">Nothobranchius kadleci</name>
    <name type="common">African annual killifish</name>
    <dbReference type="NCBI Taxonomy" id="1051664"/>
    <lineage>
        <taxon>Eukaryota</taxon>
        <taxon>Metazoa</taxon>
        <taxon>Chordata</taxon>
        <taxon>Craniata</taxon>
        <taxon>Vertebrata</taxon>
        <taxon>Euteleostomi</taxon>
        <taxon>Actinopterygii</taxon>
        <taxon>Neopterygii</taxon>
        <taxon>Teleostei</taxon>
        <taxon>Neoteleostei</taxon>
        <taxon>Acanthomorphata</taxon>
        <taxon>Ovalentaria</taxon>
        <taxon>Atherinomorphae</taxon>
        <taxon>Cyprinodontiformes</taxon>
        <taxon>Nothobranchiidae</taxon>
        <taxon>Nothobranchius</taxon>
    </lineage>
</organism>
<reference evidence="6" key="1">
    <citation type="submission" date="2016-05" db="EMBL/GenBank/DDBJ databases">
        <authorList>
            <person name="Lavstsen T."/>
            <person name="Jespersen J.S."/>
        </authorList>
    </citation>
    <scope>NUCLEOTIDE SEQUENCE</scope>
    <source>
        <tissue evidence="6">Brain</tissue>
    </source>
</reference>
<dbReference type="Gene3D" id="2.60.40.10">
    <property type="entry name" value="Immunoglobulins"/>
    <property type="match status" value="1"/>
</dbReference>
<evidence type="ECO:0000256" key="2">
    <source>
        <dbReference type="ARBA" id="ARBA00022692"/>
    </source>
</evidence>
<sequence length="437" mass="49968">MPFVSETQVKYRTVERNRRAMASVYSLIIWVLLIIRSSWSQCDTETFDDTEFSINVPEHIEMESTDCRDIIYQMIFPKDKVRVPYKTIVFQGDPSKVVGTETVNEIGSHTERLRLGEIPTGKHEFGFKLAWGCNQTYIFPKRVHVSVTASTKQPSLRIPTLVEGQSDEIRCLIPHSCSCATCVRWKWTKADGQSAEPDSTTDYFYDHDIWHDRCRHKQEPRNKDMCWYKNRYGPRARLYPTADLHNTNITCVVEFKYDVIETTSTLNVKFPPRILKDSHCMVKGKLLVCVCISWGNPLSTVIWPLESLTDYSITSSSSNQTVISTMSLAADELQNTTVRCVSSNTFGQDEAYILVHNSTDEEQLTNFSDEKNGLEAALPWITAACFSLNLVFITILIICIYQRIKNKKKLLGETNTYASLRKAAVEEEYSTISPQPL</sequence>
<feature type="transmembrane region" description="Helical" evidence="5">
    <location>
        <begin position="377"/>
        <end position="401"/>
    </location>
</feature>
<dbReference type="EMBL" id="HADZ01002485">
    <property type="protein sequence ID" value="SBP66426.1"/>
    <property type="molecule type" value="Transcribed_RNA"/>
</dbReference>